<dbReference type="InterPro" id="IPR036113">
    <property type="entry name" value="Asp/Glu-ADT_sf_sub_c"/>
</dbReference>
<dbReference type="Gene3D" id="1.10.20.60">
    <property type="entry name" value="Glu-tRNAGln amidotransferase C subunit, N-terminal domain"/>
    <property type="match status" value="1"/>
</dbReference>
<evidence type="ECO:0000313" key="2">
    <source>
        <dbReference type="Proteomes" id="UP001190700"/>
    </source>
</evidence>
<gene>
    <name evidence="1" type="ORF">CYMTET_32067</name>
</gene>
<comment type="caution">
    <text evidence="1">The sequence shown here is derived from an EMBL/GenBank/DDBJ whole genome shotgun (WGS) entry which is preliminary data.</text>
</comment>
<sequence length="177" mass="19079">MHAIRTRLRAPCPLRTAVRSSRGDTLRQAGTASTTTDVAQVIPDIAEWSVLELLQPCSTGDASSVSEATIRRVAQLAGLSLDENQVQSMKNDFSNLLLFAKGVQTVNVRNVEPMWTPHSERHRLVVRSDTLPGSPGTKAIVSTLTEIPSDLGTADVDTIVKGAADHAYPYFTAPKSL</sequence>
<reference evidence="1 2" key="1">
    <citation type="journal article" date="2015" name="Genome Biol. Evol.">
        <title>Comparative Genomics of a Bacterivorous Green Alga Reveals Evolutionary Causalities and Consequences of Phago-Mixotrophic Mode of Nutrition.</title>
        <authorList>
            <person name="Burns J.A."/>
            <person name="Paasch A."/>
            <person name="Narechania A."/>
            <person name="Kim E."/>
        </authorList>
    </citation>
    <scope>NUCLEOTIDE SEQUENCE [LARGE SCALE GENOMIC DNA]</scope>
    <source>
        <strain evidence="1 2">PLY_AMNH</strain>
    </source>
</reference>
<proteinExistence type="predicted"/>
<protein>
    <submittedName>
        <fullName evidence="1">Uncharacterized protein</fullName>
    </submittedName>
</protein>
<dbReference type="InterPro" id="IPR003837">
    <property type="entry name" value="GatC"/>
</dbReference>
<dbReference type="GO" id="GO:0006450">
    <property type="term" value="P:regulation of translational fidelity"/>
    <property type="evidence" value="ECO:0007669"/>
    <property type="project" value="InterPro"/>
</dbReference>
<dbReference type="Proteomes" id="UP001190700">
    <property type="component" value="Unassembled WGS sequence"/>
</dbReference>
<evidence type="ECO:0000313" key="1">
    <source>
        <dbReference type="EMBL" id="KAK3258910.1"/>
    </source>
</evidence>
<name>A0AAE0FFR4_9CHLO</name>
<dbReference type="EMBL" id="LGRX02019164">
    <property type="protein sequence ID" value="KAK3258910.1"/>
    <property type="molecule type" value="Genomic_DNA"/>
</dbReference>
<dbReference type="AlphaFoldDB" id="A0AAE0FFR4"/>
<organism evidence="1 2">
    <name type="scientific">Cymbomonas tetramitiformis</name>
    <dbReference type="NCBI Taxonomy" id="36881"/>
    <lineage>
        <taxon>Eukaryota</taxon>
        <taxon>Viridiplantae</taxon>
        <taxon>Chlorophyta</taxon>
        <taxon>Pyramimonadophyceae</taxon>
        <taxon>Pyramimonadales</taxon>
        <taxon>Pyramimonadaceae</taxon>
        <taxon>Cymbomonas</taxon>
    </lineage>
</organism>
<dbReference type="SUPFAM" id="SSF141000">
    <property type="entry name" value="Glu-tRNAGln amidotransferase C subunit"/>
    <property type="match status" value="1"/>
</dbReference>
<keyword evidence="2" id="KW-1185">Reference proteome</keyword>
<accession>A0AAE0FFR4</accession>
<dbReference type="Pfam" id="PF02686">
    <property type="entry name" value="GatC"/>
    <property type="match status" value="1"/>
</dbReference>